<reference evidence="9 10" key="1">
    <citation type="submission" date="2024-01" db="EMBL/GenBank/DDBJ databases">
        <title>The genome of the rayed Mediterranean limpet Patella caerulea (Linnaeus, 1758).</title>
        <authorList>
            <person name="Anh-Thu Weber A."/>
            <person name="Halstead-Nussloch G."/>
        </authorList>
    </citation>
    <scope>NUCLEOTIDE SEQUENCE [LARGE SCALE GENOMIC DNA]</scope>
    <source>
        <strain evidence="9">AATW-2023a</strain>
        <tissue evidence="9">Whole specimen</tissue>
    </source>
</reference>
<dbReference type="InterPro" id="IPR002136">
    <property type="entry name" value="Ribosomal_uL4"/>
</dbReference>
<evidence type="ECO:0000256" key="6">
    <source>
        <dbReference type="ARBA" id="ARBA00040565"/>
    </source>
</evidence>
<dbReference type="FunFam" id="3.40.1370.10:FF:000005">
    <property type="entry name" value="39S ribosomal protein L4, mitochondrial"/>
    <property type="match status" value="1"/>
</dbReference>
<comment type="caution">
    <text evidence="9">The sequence shown here is derived from an EMBL/GenBank/DDBJ whole genome shotgun (WGS) entry which is preliminary data.</text>
</comment>
<dbReference type="SUPFAM" id="SSF52166">
    <property type="entry name" value="Ribosomal protein L4"/>
    <property type="match status" value="1"/>
</dbReference>
<evidence type="ECO:0000256" key="5">
    <source>
        <dbReference type="ARBA" id="ARBA00023274"/>
    </source>
</evidence>
<organism evidence="9 10">
    <name type="scientific">Patella caerulea</name>
    <name type="common">Rayed Mediterranean limpet</name>
    <dbReference type="NCBI Taxonomy" id="87958"/>
    <lineage>
        <taxon>Eukaryota</taxon>
        <taxon>Metazoa</taxon>
        <taxon>Spiralia</taxon>
        <taxon>Lophotrochozoa</taxon>
        <taxon>Mollusca</taxon>
        <taxon>Gastropoda</taxon>
        <taxon>Patellogastropoda</taxon>
        <taxon>Patelloidea</taxon>
        <taxon>Patellidae</taxon>
        <taxon>Patella</taxon>
    </lineage>
</organism>
<dbReference type="GO" id="GO:0005743">
    <property type="term" value="C:mitochondrial inner membrane"/>
    <property type="evidence" value="ECO:0007669"/>
    <property type="project" value="UniProtKB-ARBA"/>
</dbReference>
<dbReference type="HAMAP" id="MF_01328_B">
    <property type="entry name" value="Ribosomal_uL4_B"/>
    <property type="match status" value="1"/>
</dbReference>
<keyword evidence="4" id="KW-0496">Mitochondrion</keyword>
<feature type="region of interest" description="Disordered" evidence="8">
    <location>
        <begin position="139"/>
        <end position="160"/>
    </location>
</feature>
<evidence type="ECO:0000256" key="7">
    <source>
        <dbReference type="ARBA" id="ARBA00082711"/>
    </source>
</evidence>
<evidence type="ECO:0000256" key="1">
    <source>
        <dbReference type="ARBA" id="ARBA00004173"/>
    </source>
</evidence>
<evidence type="ECO:0000313" key="9">
    <source>
        <dbReference type="EMBL" id="KAK6182380.1"/>
    </source>
</evidence>
<proteinExistence type="inferred from homology"/>
<dbReference type="PANTHER" id="PTHR10746">
    <property type="entry name" value="50S RIBOSOMAL PROTEIN L4"/>
    <property type="match status" value="1"/>
</dbReference>
<evidence type="ECO:0000256" key="8">
    <source>
        <dbReference type="SAM" id="MobiDB-lite"/>
    </source>
</evidence>
<dbReference type="GO" id="GO:1990904">
    <property type="term" value="C:ribonucleoprotein complex"/>
    <property type="evidence" value="ECO:0007669"/>
    <property type="project" value="UniProtKB-KW"/>
</dbReference>
<dbReference type="Proteomes" id="UP001347796">
    <property type="component" value="Unassembled WGS sequence"/>
</dbReference>
<evidence type="ECO:0000256" key="3">
    <source>
        <dbReference type="ARBA" id="ARBA00022980"/>
    </source>
</evidence>
<evidence type="ECO:0000256" key="4">
    <source>
        <dbReference type="ARBA" id="ARBA00023128"/>
    </source>
</evidence>
<dbReference type="GO" id="GO:0003735">
    <property type="term" value="F:structural constituent of ribosome"/>
    <property type="evidence" value="ECO:0007669"/>
    <property type="project" value="InterPro"/>
</dbReference>
<keyword evidence="5" id="KW-0687">Ribonucleoprotein</keyword>
<dbReference type="GO" id="GO:0005840">
    <property type="term" value="C:ribosome"/>
    <property type="evidence" value="ECO:0007669"/>
    <property type="project" value="UniProtKB-KW"/>
</dbReference>
<keyword evidence="3" id="KW-0689">Ribosomal protein</keyword>
<dbReference type="EMBL" id="JAZGQO010000007">
    <property type="protein sequence ID" value="KAK6182380.1"/>
    <property type="molecule type" value="Genomic_DNA"/>
</dbReference>
<keyword evidence="10" id="KW-1185">Reference proteome</keyword>
<dbReference type="NCBIfam" id="TIGR03953">
    <property type="entry name" value="rplD_bact"/>
    <property type="match status" value="1"/>
</dbReference>
<dbReference type="Gene3D" id="3.40.1370.10">
    <property type="match status" value="1"/>
</dbReference>
<dbReference type="AlphaFoldDB" id="A0AAN8JTR5"/>
<evidence type="ECO:0000256" key="2">
    <source>
        <dbReference type="ARBA" id="ARBA00010528"/>
    </source>
</evidence>
<gene>
    <name evidence="9" type="ORF">SNE40_010084</name>
</gene>
<name>A0AAN8JTR5_PATCE</name>
<accession>A0AAN8JTR5</accession>
<dbReference type="Pfam" id="PF00573">
    <property type="entry name" value="Ribosomal_L4"/>
    <property type="match status" value="1"/>
</dbReference>
<dbReference type="GO" id="GO:0006412">
    <property type="term" value="P:translation"/>
    <property type="evidence" value="ECO:0007669"/>
    <property type="project" value="InterPro"/>
</dbReference>
<dbReference type="PANTHER" id="PTHR10746:SF6">
    <property type="entry name" value="LARGE RIBOSOMAL SUBUNIT PROTEIN UL4M"/>
    <property type="match status" value="1"/>
</dbReference>
<comment type="similarity">
    <text evidence="2">Belongs to the universal ribosomal protein uL4 family.</text>
</comment>
<protein>
    <recommendedName>
        <fullName evidence="6">Large ribosomal subunit protein uL4m</fullName>
    </recommendedName>
    <alternativeName>
        <fullName evidence="7">39S ribosomal protein L4, mitochondrial</fullName>
    </alternativeName>
</protein>
<sequence>MLKRAFCILSISKNSFAKGSFGNDFSIIHFKSLSTTCRCFQELTQSSVDTLDIDGSKHLPKQRSLPIITSRKLEYVSQYSQPKQAWLESLETVDENKIGLIDLHPDVFGAFPRIDLIHQNIQWQKLYKKISYETLETRAEKRGGGRKPWPQKGMGRARHGSIRSPLWKGGGKAFGPRGPQSYFYMLSNNLRVAGLCSTLSIKFAQNNLHIVDSLEIPSDDPEYMEDLIDTRFWGFSVLFVDDTDMMPRNISLAVQDLPSFNLMPTYGLNVYSMLKHETLVLTLAAVEKLEEKLLYQLHRTERQAKFRLYQ</sequence>
<dbReference type="InterPro" id="IPR013005">
    <property type="entry name" value="Ribosomal_uL4-like"/>
</dbReference>
<comment type="subcellular location">
    <subcellularLocation>
        <location evidence="1">Mitochondrion</location>
    </subcellularLocation>
</comment>
<dbReference type="InterPro" id="IPR023574">
    <property type="entry name" value="Ribosomal_uL4_dom_sf"/>
</dbReference>
<evidence type="ECO:0000313" key="10">
    <source>
        <dbReference type="Proteomes" id="UP001347796"/>
    </source>
</evidence>